<dbReference type="SUPFAM" id="SSF53300">
    <property type="entry name" value="vWA-like"/>
    <property type="match status" value="1"/>
</dbReference>
<dbReference type="GO" id="GO:0070971">
    <property type="term" value="C:endoplasmic reticulum exit site"/>
    <property type="evidence" value="ECO:0007669"/>
    <property type="project" value="TreeGrafter"/>
</dbReference>
<evidence type="ECO:0000256" key="7">
    <source>
        <dbReference type="ARBA" id="ARBA00022892"/>
    </source>
</evidence>
<dbReference type="Gene3D" id="3.40.50.410">
    <property type="entry name" value="von Willebrand factor, type A domain"/>
    <property type="match status" value="1"/>
</dbReference>
<organism evidence="17 18">
    <name type="scientific">Bursaphelenchus okinawaensis</name>
    <dbReference type="NCBI Taxonomy" id="465554"/>
    <lineage>
        <taxon>Eukaryota</taxon>
        <taxon>Metazoa</taxon>
        <taxon>Ecdysozoa</taxon>
        <taxon>Nematoda</taxon>
        <taxon>Chromadorea</taxon>
        <taxon>Rhabditida</taxon>
        <taxon>Tylenchina</taxon>
        <taxon>Tylenchomorpha</taxon>
        <taxon>Aphelenchoidea</taxon>
        <taxon>Aphelenchoididae</taxon>
        <taxon>Bursaphelenchus</taxon>
    </lineage>
</organism>
<dbReference type="GO" id="GO:0006886">
    <property type="term" value="P:intracellular protein transport"/>
    <property type="evidence" value="ECO:0007669"/>
    <property type="project" value="InterPro"/>
</dbReference>
<name>A0A811KXM8_9BILA</name>
<accession>A0A811KXM8</accession>
<evidence type="ECO:0000256" key="8">
    <source>
        <dbReference type="ARBA" id="ARBA00022927"/>
    </source>
</evidence>
<evidence type="ECO:0000259" key="16">
    <source>
        <dbReference type="Pfam" id="PF08033"/>
    </source>
</evidence>
<dbReference type="InterPro" id="IPR036174">
    <property type="entry name" value="Znf_Sec23_Sec24_sf"/>
</dbReference>
<evidence type="ECO:0000313" key="17">
    <source>
        <dbReference type="EMBL" id="CAD5220590.1"/>
    </source>
</evidence>
<evidence type="ECO:0000259" key="14">
    <source>
        <dbReference type="Pfam" id="PF04811"/>
    </source>
</evidence>
<feature type="domain" description="Sec23/Sec24 trunk" evidence="14">
    <location>
        <begin position="380"/>
        <end position="611"/>
    </location>
</feature>
<proteinExistence type="inferred from homology"/>
<feature type="compositionally biased region" description="Low complexity" evidence="12">
    <location>
        <begin position="184"/>
        <end position="220"/>
    </location>
</feature>
<evidence type="ECO:0000256" key="12">
    <source>
        <dbReference type="SAM" id="MobiDB-lite"/>
    </source>
</evidence>
<feature type="compositionally biased region" description="Low complexity" evidence="12">
    <location>
        <begin position="113"/>
        <end position="165"/>
    </location>
</feature>
<dbReference type="PANTHER" id="PTHR13803:SF39">
    <property type="entry name" value="SECRETORY 24AB, ISOFORM A"/>
    <property type="match status" value="1"/>
</dbReference>
<feature type="compositionally biased region" description="Low complexity" evidence="12">
    <location>
        <begin position="47"/>
        <end position="63"/>
    </location>
</feature>
<evidence type="ECO:0000259" key="13">
    <source>
        <dbReference type="Pfam" id="PF04810"/>
    </source>
</evidence>
<sequence>MPPMVPNGQYPAPFPGSQPQYNGVAPQQSMPFPGVQSQYSAPAPQKFAAPPSAAPLQPQFSGPPGLPQPPQGVLSQPQGVPSQPQYNAGVPNGVAPAAPQSFSGPPVGLPQGVPSQPRGVPSQPQSVPSQSQFSGPPGLPQAPQGVPSQSQYGGPPSGVPSQPQYASQQKYPAPGAPQYPGMPSQQQYQSHNQQQYSGMPPQYQGTPQQGPYGAPPGMYGDVPQQEKRYVDLMFERNLLGYPFDENVIRLPDTVCNPQTVMDPKIFRSTVSAVPETQEILKKTRIPFGLTLHPFRDMKNLTVINTNIVRCRYCRTYINPYVMLTDNRHWKCNLCFRVNDLPDDFCFDPVKRRPGDPRDRPELNNSTIEYIAPQEYMLRHPQPAVYLFVFDVSACAVESGYLQTMSEQLALNLDRLPGDDRTMVGFLAFDASLHFFEFFSSSQAPRQLIVTDIDSSFLPVPSGLLVNLKEYRETIRAFVNRIPQIFDEPTTRENGLGTAVEIAQKMLLQMGGRISVFTASRPKVGQGVLKPLDPQAKTPMGTTSDFYKRLALECTSNQIGVDLFAFNREYADIATLADAVKFSSGTVYHFSHYDHIRTPLEVERFRKLFCRYITRKIGFEAVLRIRCSKGLALHTFHGNFFVRSTDLLAVANVNPDSSLSVQVQYEEDLSNQATASFQAALLYTSSKGDRRIRVHTLCLPITKDIPSIFSNFETRASIGMLTKMAAERAITGADSSDVREALINGVVDTLSAYNRSIGLKPNSLCAPVHGQLKFYPLLVLGMLKHAAFSGRSNLNRDELAATLLLLKNSSLELILNEMYPVLYPIHELSEAVEVPRLGLSYERIQKDGVYLMDAGRIVIIYVTVRTRPEVLTSLFNVSSFGQLDENQPFEVLPNDHSKRVHDLIKALNLKRCHYSPVLVCREDGERRLLFTQRLVEDRTENAHSYVEFVQHITREVQR</sequence>
<keyword evidence="18" id="KW-1185">Reference proteome</keyword>
<dbReference type="InterPro" id="IPR006895">
    <property type="entry name" value="Znf_Sec23_Sec24"/>
</dbReference>
<dbReference type="SUPFAM" id="SSF82919">
    <property type="entry name" value="Zn-finger domain of Sec23/24"/>
    <property type="match status" value="1"/>
</dbReference>
<dbReference type="GO" id="GO:0000149">
    <property type="term" value="F:SNARE binding"/>
    <property type="evidence" value="ECO:0007669"/>
    <property type="project" value="TreeGrafter"/>
</dbReference>
<comment type="caution">
    <text evidence="17">The sequence shown here is derived from an EMBL/GenBank/DDBJ whole genome shotgun (WGS) entry which is preliminary data.</text>
</comment>
<feature type="domain" description="Sec23/Sec24 helical" evidence="15">
    <location>
        <begin position="714"/>
        <end position="814"/>
    </location>
</feature>
<comment type="similarity">
    <text evidence="4">Belongs to the SEC23/SEC24 family. SEC24 subfamily.</text>
</comment>
<dbReference type="Proteomes" id="UP000614601">
    <property type="component" value="Unassembled WGS sequence"/>
</dbReference>
<gene>
    <name evidence="17" type="ORF">BOKJ2_LOCUS9020</name>
</gene>
<keyword evidence="6" id="KW-0256">Endoplasmic reticulum</keyword>
<evidence type="ECO:0000256" key="2">
    <source>
        <dbReference type="ARBA" id="ARBA00004394"/>
    </source>
</evidence>
<dbReference type="SUPFAM" id="SSF81811">
    <property type="entry name" value="Helical domain of Sec23/24"/>
    <property type="match status" value="1"/>
</dbReference>
<dbReference type="Pfam" id="PF08033">
    <property type="entry name" value="Sec23_BS"/>
    <property type="match status" value="1"/>
</dbReference>
<evidence type="ECO:0000256" key="1">
    <source>
        <dbReference type="ARBA" id="ARBA00004299"/>
    </source>
</evidence>
<dbReference type="AlphaFoldDB" id="A0A811KXM8"/>
<evidence type="ECO:0000256" key="5">
    <source>
        <dbReference type="ARBA" id="ARBA00022448"/>
    </source>
</evidence>
<dbReference type="InterPro" id="IPR036180">
    <property type="entry name" value="Gelsolin-like_dom_sf"/>
</dbReference>
<dbReference type="Proteomes" id="UP000783686">
    <property type="component" value="Unassembled WGS sequence"/>
</dbReference>
<dbReference type="Pfam" id="PF04815">
    <property type="entry name" value="Sec23_helical"/>
    <property type="match status" value="1"/>
</dbReference>
<dbReference type="EMBL" id="CAJFDH010000004">
    <property type="protein sequence ID" value="CAD5220590.1"/>
    <property type="molecule type" value="Genomic_DNA"/>
</dbReference>
<keyword evidence="10" id="KW-0472">Membrane</keyword>
<evidence type="ECO:0000259" key="15">
    <source>
        <dbReference type="Pfam" id="PF04815"/>
    </source>
</evidence>
<feature type="region of interest" description="Disordered" evidence="12">
    <location>
        <begin position="1"/>
        <end position="221"/>
    </location>
</feature>
<dbReference type="GO" id="GO:0030127">
    <property type="term" value="C:COPII vesicle coat"/>
    <property type="evidence" value="ECO:0007669"/>
    <property type="project" value="InterPro"/>
</dbReference>
<dbReference type="Gene3D" id="2.30.30.380">
    <property type="entry name" value="Zn-finger domain of Sec23/24"/>
    <property type="match status" value="1"/>
</dbReference>
<keyword evidence="11" id="KW-0968">Cytoplasmic vesicle</keyword>
<feature type="domain" description="Sec23/Sec24 beta-sandwich" evidence="16">
    <location>
        <begin position="617"/>
        <end position="701"/>
    </location>
</feature>
<evidence type="ECO:0000256" key="4">
    <source>
        <dbReference type="ARBA" id="ARBA00008334"/>
    </source>
</evidence>
<dbReference type="InterPro" id="IPR012990">
    <property type="entry name" value="Beta-sandwich_Sec23_24"/>
</dbReference>
<keyword evidence="7" id="KW-0931">ER-Golgi transport</keyword>
<dbReference type="GO" id="GO:0000139">
    <property type="term" value="C:Golgi membrane"/>
    <property type="evidence" value="ECO:0007669"/>
    <property type="project" value="UniProtKB-SubCell"/>
</dbReference>
<dbReference type="InterPro" id="IPR029006">
    <property type="entry name" value="ADF-H/Gelsolin-like_dom_sf"/>
</dbReference>
<keyword evidence="9" id="KW-0333">Golgi apparatus</keyword>
<evidence type="ECO:0000256" key="3">
    <source>
        <dbReference type="ARBA" id="ARBA00004397"/>
    </source>
</evidence>
<feature type="domain" description="Zinc finger Sec23/Sec24-type" evidence="13">
    <location>
        <begin position="307"/>
        <end position="343"/>
    </location>
</feature>
<protein>
    <submittedName>
        <fullName evidence="17">Uncharacterized protein</fullName>
    </submittedName>
</protein>
<dbReference type="SUPFAM" id="SSF82754">
    <property type="entry name" value="C-terminal, gelsolin-like domain of Sec23/24"/>
    <property type="match status" value="1"/>
</dbReference>
<reference evidence="17" key="1">
    <citation type="submission" date="2020-09" db="EMBL/GenBank/DDBJ databases">
        <authorList>
            <person name="Kikuchi T."/>
        </authorList>
    </citation>
    <scope>NUCLEOTIDE SEQUENCE</scope>
    <source>
        <strain evidence="17">SH1</strain>
    </source>
</reference>
<feature type="compositionally biased region" description="Polar residues" evidence="12">
    <location>
        <begin position="17"/>
        <end position="40"/>
    </location>
</feature>
<evidence type="ECO:0000313" key="18">
    <source>
        <dbReference type="Proteomes" id="UP000614601"/>
    </source>
</evidence>
<dbReference type="InterPro" id="IPR006896">
    <property type="entry name" value="Sec23/24_trunk_dom"/>
</dbReference>
<dbReference type="GO" id="GO:0005789">
    <property type="term" value="C:endoplasmic reticulum membrane"/>
    <property type="evidence" value="ECO:0007669"/>
    <property type="project" value="UniProtKB-SubCell"/>
</dbReference>
<dbReference type="EMBL" id="CAJFCW020000004">
    <property type="protein sequence ID" value="CAG9113916.1"/>
    <property type="molecule type" value="Genomic_DNA"/>
</dbReference>
<dbReference type="OrthoDB" id="49016at2759"/>
<dbReference type="Gene3D" id="3.40.20.10">
    <property type="entry name" value="Severin"/>
    <property type="match status" value="1"/>
</dbReference>
<evidence type="ECO:0000256" key="11">
    <source>
        <dbReference type="ARBA" id="ARBA00023329"/>
    </source>
</evidence>
<keyword evidence="8" id="KW-0653">Protein transport</keyword>
<feature type="compositionally biased region" description="Low complexity" evidence="12">
    <location>
        <begin position="71"/>
        <end position="99"/>
    </location>
</feature>
<evidence type="ECO:0000256" key="10">
    <source>
        <dbReference type="ARBA" id="ARBA00023136"/>
    </source>
</evidence>
<keyword evidence="5" id="KW-0813">Transport</keyword>
<dbReference type="Pfam" id="PF04810">
    <property type="entry name" value="zf-Sec23_Sec24"/>
    <property type="match status" value="1"/>
</dbReference>
<dbReference type="Pfam" id="PF04811">
    <property type="entry name" value="Sec23_trunk"/>
    <property type="match status" value="1"/>
</dbReference>
<dbReference type="InterPro" id="IPR036465">
    <property type="entry name" value="vWFA_dom_sf"/>
</dbReference>
<dbReference type="PANTHER" id="PTHR13803">
    <property type="entry name" value="SEC24-RELATED PROTEIN"/>
    <property type="match status" value="1"/>
</dbReference>
<dbReference type="InterPro" id="IPR050550">
    <property type="entry name" value="SEC23_SEC24_subfamily"/>
</dbReference>
<dbReference type="SUPFAM" id="SSF81995">
    <property type="entry name" value="beta-sandwich domain of Sec23/24"/>
    <property type="match status" value="1"/>
</dbReference>
<dbReference type="InterPro" id="IPR006900">
    <property type="entry name" value="Sec23/24_helical_dom"/>
</dbReference>
<dbReference type="GO" id="GO:0008270">
    <property type="term" value="F:zinc ion binding"/>
    <property type="evidence" value="ECO:0007669"/>
    <property type="project" value="InterPro"/>
</dbReference>
<dbReference type="InterPro" id="IPR036175">
    <property type="entry name" value="Sec23/24_helical_dom_sf"/>
</dbReference>
<evidence type="ECO:0000256" key="9">
    <source>
        <dbReference type="ARBA" id="ARBA00023034"/>
    </source>
</evidence>
<dbReference type="Gene3D" id="2.60.40.1670">
    <property type="entry name" value="beta-sandwich domain of Sec23/24"/>
    <property type="match status" value="1"/>
</dbReference>
<evidence type="ECO:0000256" key="6">
    <source>
        <dbReference type="ARBA" id="ARBA00022824"/>
    </source>
</evidence>
<dbReference type="GO" id="GO:0090110">
    <property type="term" value="P:COPII-coated vesicle cargo loading"/>
    <property type="evidence" value="ECO:0007669"/>
    <property type="project" value="TreeGrafter"/>
</dbReference>
<dbReference type="Gene3D" id="1.20.120.730">
    <property type="entry name" value="Sec23/Sec24 helical domain"/>
    <property type="match status" value="1"/>
</dbReference>
<comment type="subcellular location">
    <subcellularLocation>
        <location evidence="1">Cytoplasmic vesicle</location>
        <location evidence="1">COPII-coated vesicle membrane</location>
        <topology evidence="1">Peripheral membrane protein</topology>
        <orientation evidence="1">Cytoplasmic side</orientation>
    </subcellularLocation>
    <subcellularLocation>
        <location evidence="3">Endoplasmic reticulum membrane</location>
        <topology evidence="3">Peripheral membrane protein</topology>
        <orientation evidence="3">Cytoplasmic side</orientation>
    </subcellularLocation>
    <subcellularLocation>
        <location evidence="2">Golgi apparatus membrane</location>
    </subcellularLocation>
</comment>